<evidence type="ECO:0000313" key="11">
    <source>
        <dbReference type="Proteomes" id="UP000265882"/>
    </source>
</evidence>
<organism evidence="10 11">
    <name type="scientific">Abyssobacteria bacterium (strain SURF_5)</name>
    <dbReference type="NCBI Taxonomy" id="2093360"/>
    <lineage>
        <taxon>Bacteria</taxon>
        <taxon>Pseudomonadati</taxon>
        <taxon>Candidatus Hydrogenedentota</taxon>
        <taxon>Candidatus Abyssobacteria</taxon>
    </lineage>
</organism>
<comment type="pathway">
    <text evidence="2 8">Amino-acid biosynthesis; L-tryptophan biosynthesis; L-tryptophan from chorismate: step 4/5.</text>
</comment>
<dbReference type="InterPro" id="IPR045186">
    <property type="entry name" value="Indole-3-glycerol_P_synth"/>
</dbReference>
<dbReference type="GO" id="GO:0004640">
    <property type="term" value="F:phosphoribosylanthranilate isomerase activity"/>
    <property type="evidence" value="ECO:0007669"/>
    <property type="project" value="TreeGrafter"/>
</dbReference>
<dbReference type="Gene3D" id="3.20.20.70">
    <property type="entry name" value="Aldolase class I"/>
    <property type="match status" value="1"/>
</dbReference>
<comment type="catalytic activity">
    <reaction evidence="1 8">
        <text>1-(2-carboxyphenylamino)-1-deoxy-D-ribulose 5-phosphate + H(+) = (1S,2R)-1-C-(indol-3-yl)glycerol 3-phosphate + CO2 + H2O</text>
        <dbReference type="Rhea" id="RHEA:23476"/>
        <dbReference type="ChEBI" id="CHEBI:15377"/>
        <dbReference type="ChEBI" id="CHEBI:15378"/>
        <dbReference type="ChEBI" id="CHEBI:16526"/>
        <dbReference type="ChEBI" id="CHEBI:58613"/>
        <dbReference type="ChEBI" id="CHEBI:58866"/>
        <dbReference type="EC" id="4.1.1.48"/>
    </reaction>
</comment>
<dbReference type="InterPro" id="IPR001468">
    <property type="entry name" value="Indole-3-GlycerolPSynthase_CS"/>
</dbReference>
<dbReference type="GO" id="GO:0004425">
    <property type="term" value="F:indole-3-glycerol-phosphate synthase activity"/>
    <property type="evidence" value="ECO:0007669"/>
    <property type="project" value="UniProtKB-UniRule"/>
</dbReference>
<proteinExistence type="inferred from homology"/>
<dbReference type="PANTHER" id="PTHR22854">
    <property type="entry name" value="TRYPTOPHAN BIOSYNTHESIS PROTEIN"/>
    <property type="match status" value="1"/>
</dbReference>
<evidence type="ECO:0000256" key="8">
    <source>
        <dbReference type="HAMAP-Rule" id="MF_00134"/>
    </source>
</evidence>
<evidence type="ECO:0000256" key="4">
    <source>
        <dbReference type="ARBA" id="ARBA00022793"/>
    </source>
</evidence>
<dbReference type="EMBL" id="QZKU01000026">
    <property type="protein sequence ID" value="RJP25111.1"/>
    <property type="molecule type" value="Genomic_DNA"/>
</dbReference>
<dbReference type="GO" id="GO:0000162">
    <property type="term" value="P:L-tryptophan biosynthetic process"/>
    <property type="evidence" value="ECO:0007669"/>
    <property type="project" value="UniProtKB-UniRule"/>
</dbReference>
<dbReference type="CDD" id="cd00331">
    <property type="entry name" value="IGPS"/>
    <property type="match status" value="1"/>
</dbReference>
<dbReference type="Pfam" id="PF00218">
    <property type="entry name" value="IGPS"/>
    <property type="match status" value="1"/>
</dbReference>
<dbReference type="HAMAP" id="MF_00134_B">
    <property type="entry name" value="IGPS_B"/>
    <property type="match status" value="1"/>
</dbReference>
<feature type="domain" description="Indole-3-glycerol phosphate synthase" evidence="9">
    <location>
        <begin position="2"/>
        <end position="253"/>
    </location>
</feature>
<evidence type="ECO:0000256" key="7">
    <source>
        <dbReference type="ARBA" id="ARBA00023239"/>
    </source>
</evidence>
<keyword evidence="7 8" id="KW-0456">Lyase</keyword>
<dbReference type="FunFam" id="3.20.20.70:FF:000024">
    <property type="entry name" value="Indole-3-glycerol phosphate synthase"/>
    <property type="match status" value="1"/>
</dbReference>
<evidence type="ECO:0000256" key="6">
    <source>
        <dbReference type="ARBA" id="ARBA00023141"/>
    </source>
</evidence>
<dbReference type="PANTHER" id="PTHR22854:SF2">
    <property type="entry name" value="INDOLE-3-GLYCEROL-PHOSPHATE SYNTHASE"/>
    <property type="match status" value="1"/>
</dbReference>
<dbReference type="InterPro" id="IPR013798">
    <property type="entry name" value="Indole-3-glycerol_P_synth_dom"/>
</dbReference>
<comment type="similarity">
    <text evidence="8">Belongs to the TrpC family.</text>
</comment>
<dbReference type="InterPro" id="IPR013785">
    <property type="entry name" value="Aldolase_TIM"/>
</dbReference>
<dbReference type="UniPathway" id="UPA00035">
    <property type="reaction ID" value="UER00043"/>
</dbReference>
<keyword evidence="4 8" id="KW-0210">Decarboxylase</keyword>
<protein>
    <recommendedName>
        <fullName evidence="8">Indole-3-glycerol phosphate synthase</fullName>
        <shortName evidence="8">IGPS</shortName>
        <ecNumber evidence="8">4.1.1.48</ecNumber>
    </recommendedName>
</protein>
<evidence type="ECO:0000256" key="3">
    <source>
        <dbReference type="ARBA" id="ARBA00022605"/>
    </source>
</evidence>
<keyword evidence="6 8" id="KW-0057">Aromatic amino acid biosynthesis</keyword>
<dbReference type="InterPro" id="IPR011060">
    <property type="entry name" value="RibuloseP-bd_barrel"/>
</dbReference>
<dbReference type="NCBIfam" id="NF001377">
    <property type="entry name" value="PRK00278.2-4"/>
    <property type="match status" value="1"/>
</dbReference>
<evidence type="ECO:0000259" key="9">
    <source>
        <dbReference type="Pfam" id="PF00218"/>
    </source>
</evidence>
<gene>
    <name evidence="8 10" type="primary">trpC</name>
    <name evidence="10" type="ORF">C4520_02840</name>
</gene>
<evidence type="ECO:0000256" key="2">
    <source>
        <dbReference type="ARBA" id="ARBA00004696"/>
    </source>
</evidence>
<dbReference type="EC" id="4.1.1.48" evidence="8"/>
<dbReference type="SUPFAM" id="SSF51366">
    <property type="entry name" value="Ribulose-phoshate binding barrel"/>
    <property type="match status" value="1"/>
</dbReference>
<evidence type="ECO:0000256" key="5">
    <source>
        <dbReference type="ARBA" id="ARBA00022822"/>
    </source>
</evidence>
<dbReference type="PROSITE" id="PS00614">
    <property type="entry name" value="IGPS"/>
    <property type="match status" value="1"/>
</dbReference>
<reference evidence="10 11" key="1">
    <citation type="journal article" date="2017" name="ISME J.">
        <title>Energy and carbon metabolisms in a deep terrestrial subsurface fluid microbial community.</title>
        <authorList>
            <person name="Momper L."/>
            <person name="Jungbluth S.P."/>
            <person name="Lee M.D."/>
            <person name="Amend J.P."/>
        </authorList>
    </citation>
    <scope>NUCLEOTIDE SEQUENCE [LARGE SCALE GENOMIC DNA]</scope>
    <source>
        <strain evidence="10">SURF_5</strain>
    </source>
</reference>
<keyword evidence="5 8" id="KW-0822">Tryptophan biosynthesis</keyword>
<sequence length="256" mass="27700">MLDDILAHKRREVAEAKERTPLPELKKKAERGPGGFFAGAIRSVDGIKLIAEIKKASPSKGLLSADFDPARLADVYACGGASALSVLTDRKYFQGDPSYLRIAKRVSRLPVLRKDFVIDEYQLWESLVIGGDAVLLIVAALDRKSLRNFVALSSELGLDALVEAHDAEQLDAALEAKAGIIGINNRDLRTFETRLATTLELAPRVPDGIILVSESGISTAGDVRMLRDAGVDAILVGEALVTSPDIQRKMRELLDG</sequence>
<dbReference type="AlphaFoldDB" id="A0A3A4PAX6"/>
<evidence type="ECO:0000256" key="1">
    <source>
        <dbReference type="ARBA" id="ARBA00001633"/>
    </source>
</evidence>
<comment type="caution">
    <text evidence="10">The sequence shown here is derived from an EMBL/GenBank/DDBJ whole genome shotgun (WGS) entry which is preliminary data.</text>
</comment>
<keyword evidence="3 8" id="KW-0028">Amino-acid biosynthesis</keyword>
<accession>A0A3A4PAX6</accession>
<dbReference type="Proteomes" id="UP000265882">
    <property type="component" value="Unassembled WGS sequence"/>
</dbReference>
<evidence type="ECO:0000313" key="10">
    <source>
        <dbReference type="EMBL" id="RJP25111.1"/>
    </source>
</evidence>
<name>A0A3A4PAX6_ABYX5</name>